<keyword evidence="7" id="KW-1185">Reference proteome</keyword>
<protein>
    <submittedName>
        <fullName evidence="6">Iron complex transport system ATP-binding protein</fullName>
    </submittedName>
</protein>
<dbReference type="Proteomes" id="UP001232445">
    <property type="component" value="Unassembled WGS sequence"/>
</dbReference>
<dbReference type="InterPro" id="IPR003439">
    <property type="entry name" value="ABC_transporter-like_ATP-bd"/>
</dbReference>
<dbReference type="InterPro" id="IPR017871">
    <property type="entry name" value="ABC_transporter-like_CS"/>
</dbReference>
<dbReference type="PANTHER" id="PTHR42794:SF1">
    <property type="entry name" value="HEMIN IMPORT ATP-BINDING PROTEIN HMUV"/>
    <property type="match status" value="1"/>
</dbReference>
<dbReference type="EMBL" id="JAUSUQ010000003">
    <property type="protein sequence ID" value="MDQ0338341.1"/>
    <property type="molecule type" value="Genomic_DNA"/>
</dbReference>
<dbReference type="PANTHER" id="PTHR42794">
    <property type="entry name" value="HEMIN IMPORT ATP-BINDING PROTEIN HMUV"/>
    <property type="match status" value="1"/>
</dbReference>
<evidence type="ECO:0000313" key="7">
    <source>
        <dbReference type="Proteomes" id="UP001232445"/>
    </source>
</evidence>
<dbReference type="InterPro" id="IPR027417">
    <property type="entry name" value="P-loop_NTPase"/>
</dbReference>
<evidence type="ECO:0000313" key="6">
    <source>
        <dbReference type="EMBL" id="MDQ0338341.1"/>
    </source>
</evidence>
<gene>
    <name evidence="6" type="ORF">J2S00_001125</name>
</gene>
<feature type="domain" description="ABC transporter" evidence="5">
    <location>
        <begin position="1"/>
        <end position="238"/>
    </location>
</feature>
<reference evidence="6 7" key="1">
    <citation type="submission" date="2023-07" db="EMBL/GenBank/DDBJ databases">
        <title>Genomic Encyclopedia of Type Strains, Phase IV (KMG-IV): sequencing the most valuable type-strain genomes for metagenomic binning, comparative biology and taxonomic classification.</title>
        <authorList>
            <person name="Goeker M."/>
        </authorList>
    </citation>
    <scope>NUCLEOTIDE SEQUENCE [LARGE SCALE GENOMIC DNA]</scope>
    <source>
        <strain evidence="6 7">DSM 17740</strain>
    </source>
</reference>
<organism evidence="6 7">
    <name type="scientific">Caldalkalibacillus uzonensis</name>
    <dbReference type="NCBI Taxonomy" id="353224"/>
    <lineage>
        <taxon>Bacteria</taxon>
        <taxon>Bacillati</taxon>
        <taxon>Bacillota</taxon>
        <taxon>Bacilli</taxon>
        <taxon>Bacillales</taxon>
        <taxon>Bacillaceae</taxon>
        <taxon>Caldalkalibacillus</taxon>
    </lineage>
</organism>
<evidence type="ECO:0000259" key="5">
    <source>
        <dbReference type="PROSITE" id="PS50893"/>
    </source>
</evidence>
<dbReference type="Pfam" id="PF00005">
    <property type="entry name" value="ABC_tran"/>
    <property type="match status" value="1"/>
</dbReference>
<evidence type="ECO:0000256" key="3">
    <source>
        <dbReference type="ARBA" id="ARBA00022840"/>
    </source>
</evidence>
<keyword evidence="1" id="KW-0813">Transport</keyword>
<dbReference type="RefSeq" id="WP_307336525.1">
    <property type="nucleotide sequence ID" value="NZ_JAUSUQ010000003.1"/>
</dbReference>
<dbReference type="SUPFAM" id="SSF52540">
    <property type="entry name" value="P-loop containing nucleoside triphosphate hydrolases"/>
    <property type="match status" value="1"/>
</dbReference>
<proteinExistence type="predicted"/>
<dbReference type="PROSITE" id="PS50893">
    <property type="entry name" value="ABC_TRANSPORTER_2"/>
    <property type="match status" value="1"/>
</dbReference>
<evidence type="ECO:0000256" key="1">
    <source>
        <dbReference type="ARBA" id="ARBA00022448"/>
    </source>
</evidence>
<dbReference type="Pfam" id="PF01955">
    <property type="entry name" value="CbiZ"/>
    <property type="match status" value="1"/>
</dbReference>
<keyword evidence="2" id="KW-0547">Nucleotide-binding</keyword>
<dbReference type="SMART" id="SM00382">
    <property type="entry name" value="AAA"/>
    <property type="match status" value="1"/>
</dbReference>
<dbReference type="Gene3D" id="3.40.50.300">
    <property type="entry name" value="P-loop containing nucleotide triphosphate hydrolases"/>
    <property type="match status" value="1"/>
</dbReference>
<dbReference type="GO" id="GO:0005524">
    <property type="term" value="F:ATP binding"/>
    <property type="evidence" value="ECO:0007669"/>
    <property type="project" value="UniProtKB-KW"/>
</dbReference>
<keyword evidence="3 6" id="KW-0067">ATP-binding</keyword>
<evidence type="ECO:0000256" key="2">
    <source>
        <dbReference type="ARBA" id="ARBA00022741"/>
    </source>
</evidence>
<keyword evidence="4" id="KW-1278">Translocase</keyword>
<sequence length="494" mass="54864">MMELRQVSGGYEAFKVKQINLTLRKGEFFALLGPNGSGKSTLLKLMTGVLSPEQGEICLNGTPLARYGSVQKAKLISVLGQEEHVSFDFTVEEIVALGRYPHQHGLFNWLSAEDERVITEAMEATHVAHYRKQPFRLLSGGEKQRVLLAKALAQEPQLLFLDEPTNHLDLKHTFNLLNMLKEWQRSKALTVFAILHDINVAALYADRLGLMKDGYLQVVNDVHLLKDEDRIEDIYRVRVNAQAHPQLDKPQFMLTPKEEQGQASPSLLAGYRLTQDEKLLYLCFDHPLKVMANSVWGSGISWAAHFCNFHVPKHYNCSNPESDVKRWLEERSIPVQQAIGMMTAVDLEDYVLLEREEAPFQLLAVVTAGTGNAVDISQNHDLQTLRQIGTINTMVFIDGHLTDGAFVNAVMTATEAKAKALATLQVKDKATGTLATGTSTDSVVIAATQRGKKTPYAGSATVLGKALGQLVYQATLQAIQKYWRRLGVTSAERG</sequence>
<name>A0ABU0CR26_9BACI</name>
<accession>A0ABU0CR26</accession>
<dbReference type="InterPro" id="IPR003593">
    <property type="entry name" value="AAA+_ATPase"/>
</dbReference>
<dbReference type="PROSITE" id="PS00211">
    <property type="entry name" value="ABC_TRANSPORTER_1"/>
    <property type="match status" value="1"/>
</dbReference>
<comment type="caution">
    <text evidence="6">The sequence shown here is derived from an EMBL/GenBank/DDBJ whole genome shotgun (WGS) entry which is preliminary data.</text>
</comment>
<dbReference type="InterPro" id="IPR002808">
    <property type="entry name" value="AdoCbi_amidolase"/>
</dbReference>
<dbReference type="CDD" id="cd03214">
    <property type="entry name" value="ABC_Iron-Siderophores_B12_Hemin"/>
    <property type="match status" value="1"/>
</dbReference>
<evidence type="ECO:0000256" key="4">
    <source>
        <dbReference type="ARBA" id="ARBA00022967"/>
    </source>
</evidence>